<organism evidence="2 3">
    <name type="scientific">Ascaris lumbricoides</name>
    <name type="common">Giant roundworm</name>
    <dbReference type="NCBI Taxonomy" id="6252"/>
    <lineage>
        <taxon>Eukaryota</taxon>
        <taxon>Metazoa</taxon>
        <taxon>Ecdysozoa</taxon>
        <taxon>Nematoda</taxon>
        <taxon>Chromadorea</taxon>
        <taxon>Rhabditida</taxon>
        <taxon>Spirurina</taxon>
        <taxon>Ascaridomorpha</taxon>
        <taxon>Ascaridoidea</taxon>
        <taxon>Ascarididae</taxon>
        <taxon>Ascaris</taxon>
    </lineage>
</organism>
<keyword evidence="2" id="KW-1185">Reference proteome</keyword>
<protein>
    <submittedName>
        <fullName evidence="3">ACB domain-containing protein</fullName>
    </submittedName>
</protein>
<proteinExistence type="predicted"/>
<name>A0A0M3HJK5_ASCLU</name>
<feature type="coiled-coil region" evidence="1">
    <location>
        <begin position="19"/>
        <end position="70"/>
    </location>
</feature>
<evidence type="ECO:0000313" key="2">
    <source>
        <dbReference type="Proteomes" id="UP000036681"/>
    </source>
</evidence>
<keyword evidence="1" id="KW-0175">Coiled coil</keyword>
<sequence length="78" mass="8788">MEALKRFREQQTIPAGASIEDYNALMKKYEEAIERIVELESRGDGSAGKLAALEAELKRTRQRLAESQVNNSGYTEIN</sequence>
<dbReference type="AlphaFoldDB" id="A0A0M3HJK5"/>
<evidence type="ECO:0000313" key="3">
    <source>
        <dbReference type="WBParaSite" id="ALUE_0000170001-mRNA-1"/>
    </source>
</evidence>
<dbReference type="Proteomes" id="UP000036681">
    <property type="component" value="Unplaced"/>
</dbReference>
<dbReference type="WBParaSite" id="ALUE_0000170001-mRNA-1">
    <property type="protein sequence ID" value="ALUE_0000170001-mRNA-1"/>
    <property type="gene ID" value="ALUE_0000170001"/>
</dbReference>
<reference evidence="3" key="1">
    <citation type="submission" date="2017-02" db="UniProtKB">
        <authorList>
            <consortium name="WormBaseParasite"/>
        </authorList>
    </citation>
    <scope>IDENTIFICATION</scope>
</reference>
<accession>A0A0M3HJK5</accession>
<evidence type="ECO:0000256" key="1">
    <source>
        <dbReference type="SAM" id="Coils"/>
    </source>
</evidence>